<name>A0A3D8SMN7_9HELO</name>
<dbReference type="InterPro" id="IPR052337">
    <property type="entry name" value="SAT4-like"/>
</dbReference>
<sequence>MTSNSTTDPYLAAYLEALMAAAATQDFSQDLRASTRNLSIVFSVLALLFVGFRFWARFKQAQKIGMDDWLMVASVLFLAGNLACSLLLIDNGIGLHSGALTLNQAVNIGKILLINEPLYVININLIKISLLCLYFRIFPLRVVKLGAYILGGISTAWMIALLGFSQGQCIPYKKNFYPWVPGTCINHHTVFLAISVPSILTDIAILGLPLPHVWRLQTNLSQRLSLCFIFLLGSFVTFCSIYRFVVYIGYSQTDPSYTLAPGIAWNVVEISSGIISACLPTLGPLVRVVFKSVMPSTLGSKSAKQKYGSSGLSNLSQKENRSRSQSWNRLGEDAKYGASGLQTQVTIARANGAGSDDGSDEIPLTAIRQERHIDVEWSQQKPRNTLPIQTNQV</sequence>
<dbReference type="PANTHER" id="PTHR33048:SF151">
    <property type="entry name" value="INTEGRAL MEMBRANE PROTEIN"/>
    <property type="match status" value="1"/>
</dbReference>
<dbReference type="EMBL" id="PDLN01000004">
    <property type="protein sequence ID" value="RDW87542.1"/>
    <property type="molecule type" value="Genomic_DNA"/>
</dbReference>
<evidence type="ECO:0000256" key="4">
    <source>
        <dbReference type="ARBA" id="ARBA00023136"/>
    </source>
</evidence>
<feature type="transmembrane region" description="Helical" evidence="7">
    <location>
        <begin position="119"/>
        <end position="138"/>
    </location>
</feature>
<dbReference type="InterPro" id="IPR049326">
    <property type="entry name" value="Rhodopsin_dom_fungi"/>
</dbReference>
<evidence type="ECO:0000256" key="1">
    <source>
        <dbReference type="ARBA" id="ARBA00004141"/>
    </source>
</evidence>
<dbReference type="GO" id="GO:0016020">
    <property type="term" value="C:membrane"/>
    <property type="evidence" value="ECO:0007669"/>
    <property type="project" value="UniProtKB-SubCell"/>
</dbReference>
<feature type="transmembrane region" description="Helical" evidence="7">
    <location>
        <begin position="228"/>
        <end position="250"/>
    </location>
</feature>
<feature type="transmembrane region" description="Helical" evidence="7">
    <location>
        <begin position="185"/>
        <end position="208"/>
    </location>
</feature>
<evidence type="ECO:0000256" key="5">
    <source>
        <dbReference type="ARBA" id="ARBA00038359"/>
    </source>
</evidence>
<feature type="domain" description="Rhodopsin" evidence="8">
    <location>
        <begin position="52"/>
        <end position="287"/>
    </location>
</feature>
<feature type="transmembrane region" description="Helical" evidence="7">
    <location>
        <begin position="270"/>
        <end position="290"/>
    </location>
</feature>
<evidence type="ECO:0000256" key="6">
    <source>
        <dbReference type="SAM" id="MobiDB-lite"/>
    </source>
</evidence>
<keyword evidence="10" id="KW-1185">Reference proteome</keyword>
<evidence type="ECO:0000313" key="9">
    <source>
        <dbReference type="EMBL" id="RDW87542.1"/>
    </source>
</evidence>
<organism evidence="9 10">
    <name type="scientific">Coleophoma crateriformis</name>
    <dbReference type="NCBI Taxonomy" id="565419"/>
    <lineage>
        <taxon>Eukaryota</taxon>
        <taxon>Fungi</taxon>
        <taxon>Dikarya</taxon>
        <taxon>Ascomycota</taxon>
        <taxon>Pezizomycotina</taxon>
        <taxon>Leotiomycetes</taxon>
        <taxon>Helotiales</taxon>
        <taxon>Dermateaceae</taxon>
        <taxon>Coleophoma</taxon>
    </lineage>
</organism>
<feature type="transmembrane region" description="Helical" evidence="7">
    <location>
        <begin position="38"/>
        <end position="56"/>
    </location>
</feature>
<proteinExistence type="inferred from homology"/>
<evidence type="ECO:0000259" key="8">
    <source>
        <dbReference type="Pfam" id="PF20684"/>
    </source>
</evidence>
<feature type="transmembrane region" description="Helical" evidence="7">
    <location>
        <begin position="145"/>
        <end position="165"/>
    </location>
</feature>
<evidence type="ECO:0000256" key="2">
    <source>
        <dbReference type="ARBA" id="ARBA00022692"/>
    </source>
</evidence>
<evidence type="ECO:0000313" key="10">
    <source>
        <dbReference type="Proteomes" id="UP000256328"/>
    </source>
</evidence>
<dbReference type="Pfam" id="PF20684">
    <property type="entry name" value="Fung_rhodopsin"/>
    <property type="match status" value="1"/>
</dbReference>
<gene>
    <name evidence="9" type="ORF">BP5796_03236</name>
</gene>
<comment type="subcellular location">
    <subcellularLocation>
        <location evidence="1">Membrane</location>
        <topology evidence="1">Multi-pass membrane protein</topology>
    </subcellularLocation>
</comment>
<keyword evidence="2 7" id="KW-0812">Transmembrane</keyword>
<protein>
    <recommendedName>
        <fullName evidence="8">Rhodopsin domain-containing protein</fullName>
    </recommendedName>
</protein>
<feature type="region of interest" description="Disordered" evidence="6">
    <location>
        <begin position="299"/>
        <end position="327"/>
    </location>
</feature>
<feature type="transmembrane region" description="Helical" evidence="7">
    <location>
        <begin position="68"/>
        <end position="89"/>
    </location>
</feature>
<comment type="caution">
    <text evidence="9">The sequence shown here is derived from an EMBL/GenBank/DDBJ whole genome shotgun (WGS) entry which is preliminary data.</text>
</comment>
<dbReference type="PANTHER" id="PTHR33048">
    <property type="entry name" value="PTH11-LIKE INTEGRAL MEMBRANE PROTEIN (AFU_ORTHOLOGUE AFUA_5G11245)"/>
    <property type="match status" value="1"/>
</dbReference>
<evidence type="ECO:0000256" key="3">
    <source>
        <dbReference type="ARBA" id="ARBA00022989"/>
    </source>
</evidence>
<dbReference type="AlphaFoldDB" id="A0A3D8SMN7"/>
<keyword evidence="4 7" id="KW-0472">Membrane</keyword>
<comment type="similarity">
    <text evidence="5">Belongs to the SAT4 family.</text>
</comment>
<dbReference type="Proteomes" id="UP000256328">
    <property type="component" value="Unassembled WGS sequence"/>
</dbReference>
<reference evidence="9 10" key="1">
    <citation type="journal article" date="2018" name="IMA Fungus">
        <title>IMA Genome-F 9: Draft genome sequence of Annulohypoxylon stygium, Aspergillus mulundensis, Berkeleyomyces basicola (syn. Thielaviopsis basicola), Ceratocystis smalleyi, two Cercospora beticola strains, Coleophoma cylindrospora, Fusarium fracticaudum, Phialophora cf. hyalina, and Morchella septimelata.</title>
        <authorList>
            <person name="Wingfield B.D."/>
            <person name="Bills G.F."/>
            <person name="Dong Y."/>
            <person name="Huang W."/>
            <person name="Nel W.J."/>
            <person name="Swalarsk-Parry B.S."/>
            <person name="Vaghefi N."/>
            <person name="Wilken P.M."/>
            <person name="An Z."/>
            <person name="de Beer Z.W."/>
            <person name="De Vos L."/>
            <person name="Chen L."/>
            <person name="Duong T.A."/>
            <person name="Gao Y."/>
            <person name="Hammerbacher A."/>
            <person name="Kikkert J.R."/>
            <person name="Li Y."/>
            <person name="Li H."/>
            <person name="Li K."/>
            <person name="Li Q."/>
            <person name="Liu X."/>
            <person name="Ma X."/>
            <person name="Naidoo K."/>
            <person name="Pethybridge S.J."/>
            <person name="Sun J."/>
            <person name="Steenkamp E.T."/>
            <person name="van der Nest M.A."/>
            <person name="van Wyk S."/>
            <person name="Wingfield M.J."/>
            <person name="Xiong C."/>
            <person name="Yue Q."/>
            <person name="Zhang X."/>
        </authorList>
    </citation>
    <scope>NUCLEOTIDE SEQUENCE [LARGE SCALE GENOMIC DNA]</scope>
    <source>
        <strain evidence="9 10">BP5796</strain>
    </source>
</reference>
<accession>A0A3D8SMN7</accession>
<evidence type="ECO:0000256" key="7">
    <source>
        <dbReference type="SAM" id="Phobius"/>
    </source>
</evidence>
<dbReference type="OrthoDB" id="10017208at2759"/>
<keyword evidence="3 7" id="KW-1133">Transmembrane helix</keyword>